<evidence type="ECO:0000256" key="7">
    <source>
        <dbReference type="ARBA" id="ARBA00023304"/>
    </source>
</evidence>
<dbReference type="PANTHER" id="PTHR43661">
    <property type="entry name" value="D-XYLONATE DEHYDRATASE"/>
    <property type="match status" value="1"/>
</dbReference>
<dbReference type="FunFam" id="3.50.30.80:FF:000001">
    <property type="entry name" value="Dihydroxy-acid dehydratase"/>
    <property type="match status" value="1"/>
</dbReference>
<name>A1HM31_9FIRM</name>
<dbReference type="InterPro" id="IPR056740">
    <property type="entry name" value="ILV_EDD_C"/>
</dbReference>
<dbReference type="OrthoDB" id="9807077at2"/>
<keyword evidence="3" id="KW-0479">Metal-binding</keyword>
<keyword evidence="7" id="KW-0028">Amino-acid biosynthesis</keyword>
<dbReference type="PROSITE" id="PS00887">
    <property type="entry name" value="ILVD_EDD_2"/>
    <property type="match status" value="1"/>
</dbReference>
<dbReference type="eggNOG" id="COG0129">
    <property type="taxonomic scope" value="Bacteria"/>
</dbReference>
<dbReference type="Pfam" id="PF00920">
    <property type="entry name" value="ILVD_EDD_N"/>
    <property type="match status" value="1"/>
</dbReference>
<dbReference type="GO" id="GO:0005829">
    <property type="term" value="C:cytosol"/>
    <property type="evidence" value="ECO:0007669"/>
    <property type="project" value="TreeGrafter"/>
</dbReference>
<keyword evidence="5" id="KW-0411">Iron-sulfur</keyword>
<dbReference type="EC" id="4.2.1.9" evidence="10"/>
<comment type="caution">
    <text evidence="10">The sequence shown here is derived from an EMBL/GenBank/DDBJ whole genome shotgun (WGS) entry which is preliminary data.</text>
</comment>
<dbReference type="GO" id="GO:0051537">
    <property type="term" value="F:2 iron, 2 sulfur cluster binding"/>
    <property type="evidence" value="ECO:0007669"/>
    <property type="project" value="UniProtKB-KW"/>
</dbReference>
<feature type="domain" description="Dihydroxy-acid/6-phosphogluconate dehydratase C-terminal" evidence="9">
    <location>
        <begin position="369"/>
        <end position="569"/>
    </location>
</feature>
<keyword evidence="6 10" id="KW-0456">Lyase</keyword>
<evidence type="ECO:0000256" key="5">
    <source>
        <dbReference type="ARBA" id="ARBA00023014"/>
    </source>
</evidence>
<evidence type="ECO:0000259" key="8">
    <source>
        <dbReference type="Pfam" id="PF00920"/>
    </source>
</evidence>
<dbReference type="PANTHER" id="PTHR43661:SF3">
    <property type="entry name" value="D-XYLONATE DEHYDRATASE YAGF-RELATED"/>
    <property type="match status" value="1"/>
</dbReference>
<evidence type="ECO:0000256" key="6">
    <source>
        <dbReference type="ARBA" id="ARBA00023239"/>
    </source>
</evidence>
<feature type="domain" description="Dihydroxy-acid/6-phosphogluconate dehydratase N-terminal" evidence="8">
    <location>
        <begin position="31"/>
        <end position="343"/>
    </location>
</feature>
<dbReference type="EMBL" id="AAWL01000001">
    <property type="protein sequence ID" value="EAX48882.1"/>
    <property type="molecule type" value="Genomic_DNA"/>
</dbReference>
<evidence type="ECO:0000256" key="2">
    <source>
        <dbReference type="ARBA" id="ARBA00022714"/>
    </source>
</evidence>
<accession>A1HM31</accession>
<sequence length="572" mass="61257">MRQKCQDARKLWAQVDALRLGMNWSEEDTEKPHILVDDVFGESHPGSFHLDVLSEEAAIGIYENGGKPARHHVTDICDGWGQGHDGMNYILASREVIADMVELHASVIPWDGMVLISSCDKSIPAHLMAAARVDIPTIHIPGGSMRSGPGITTSGLAGPISAKAKKGQIADAEVRNYKLTGCPSCGACQFMGTASTMQCMAEALGMTLPGNALLPATFTEIRRIARLAGRQVVRLAEQGITAAKILTKDAFVNAIKVHAAIGGSTNALIHLPAIAHELGITIESEMFDQASREIPYLANVQPSGQYVTELFWFAGGIPLVQWYIKDYLNLDVMTVTGKTLGENLEQLWQDGFFDRCHQHLKTFGLSPDDVIRPVSKAKQYGSIAILKGNIAPDGSVIKYSAVVPSMHRHTGPAAVFDSEEAAQQAIIAGKIKPGDVVVIRYEGPRGSGAPEMFMTTDAIVFDETLNGTVALVTDGRFSGATRGPCVGHVSPEAAEGGPLALVEDNDLIEIDIPGRQLNIVGVAGERKSPAEIAAILAARKAAWQPPARPSRKGIFKQFTEKAASLMAGAYTK</sequence>
<organism evidence="10 11">
    <name type="scientific">Thermosinus carboxydivorans Nor1</name>
    <dbReference type="NCBI Taxonomy" id="401526"/>
    <lineage>
        <taxon>Bacteria</taxon>
        <taxon>Bacillati</taxon>
        <taxon>Bacillota</taxon>
        <taxon>Negativicutes</taxon>
        <taxon>Selenomonadales</taxon>
        <taxon>Sporomusaceae</taxon>
        <taxon>Thermosinus</taxon>
    </lineage>
</organism>
<reference evidence="10 11" key="2">
    <citation type="submission" date="2007-01" db="EMBL/GenBank/DDBJ databases">
        <title>Sequencing of the draft genome and assembly of Thermosinus carboxydivorans Nor1.</title>
        <authorList>
            <consortium name="US DOE Joint Genome Institute (JGI-PGF)"/>
            <person name="Copeland A."/>
            <person name="Lucas S."/>
            <person name="Lapidus A."/>
            <person name="Barry K."/>
            <person name="Glavina del Rio T."/>
            <person name="Dalin E."/>
            <person name="Tice H."/>
            <person name="Bruce D."/>
            <person name="Pitluck S."/>
            <person name="Richardson P."/>
        </authorList>
    </citation>
    <scope>NUCLEOTIDE SEQUENCE [LARGE SCALE GENOMIC DNA]</scope>
    <source>
        <strain evidence="10 11">Nor1</strain>
    </source>
</reference>
<dbReference type="InterPro" id="IPR000581">
    <property type="entry name" value="ILV_EDD_N"/>
</dbReference>
<dbReference type="RefSeq" id="WP_007288089.1">
    <property type="nucleotide sequence ID" value="NZ_AAWL01000001.1"/>
</dbReference>
<dbReference type="SUPFAM" id="SSF143975">
    <property type="entry name" value="IlvD/EDD N-terminal domain-like"/>
    <property type="match status" value="1"/>
</dbReference>
<dbReference type="Gene3D" id="3.50.30.80">
    <property type="entry name" value="IlvD/EDD C-terminal domain-like"/>
    <property type="match status" value="1"/>
</dbReference>
<dbReference type="InterPro" id="IPR020558">
    <property type="entry name" value="DiOHA_6PGluconate_deHydtase_CS"/>
</dbReference>
<protein>
    <submittedName>
        <fullName evidence="10">Dihydroxy-acid dehydratase</fullName>
        <ecNumber evidence="10">4.2.1.9</ecNumber>
    </submittedName>
</protein>
<dbReference type="Pfam" id="PF24877">
    <property type="entry name" value="ILV_EDD_C"/>
    <property type="match status" value="1"/>
</dbReference>
<dbReference type="InterPro" id="IPR042096">
    <property type="entry name" value="Dihydro-acid_dehy_C"/>
</dbReference>
<evidence type="ECO:0000313" key="11">
    <source>
        <dbReference type="Proteomes" id="UP000005139"/>
    </source>
</evidence>
<dbReference type="AlphaFoldDB" id="A1HM31"/>
<proteinExistence type="inferred from homology"/>
<evidence type="ECO:0000256" key="3">
    <source>
        <dbReference type="ARBA" id="ARBA00022723"/>
    </source>
</evidence>
<dbReference type="PROSITE" id="PS00886">
    <property type="entry name" value="ILVD_EDD_1"/>
    <property type="match status" value="1"/>
</dbReference>
<comment type="similarity">
    <text evidence="1">Belongs to the IlvD/Edd family.</text>
</comment>
<dbReference type="GO" id="GO:0046872">
    <property type="term" value="F:metal ion binding"/>
    <property type="evidence" value="ECO:0007669"/>
    <property type="project" value="UniProtKB-KW"/>
</dbReference>
<evidence type="ECO:0000313" key="10">
    <source>
        <dbReference type="EMBL" id="EAX48882.1"/>
    </source>
</evidence>
<dbReference type="Proteomes" id="UP000005139">
    <property type="component" value="Unassembled WGS sequence"/>
</dbReference>
<dbReference type="SUPFAM" id="SSF52016">
    <property type="entry name" value="LeuD/IlvD-like"/>
    <property type="match status" value="1"/>
</dbReference>
<evidence type="ECO:0000256" key="1">
    <source>
        <dbReference type="ARBA" id="ARBA00006486"/>
    </source>
</evidence>
<dbReference type="GO" id="GO:0004160">
    <property type="term" value="F:dihydroxy-acid dehydratase activity"/>
    <property type="evidence" value="ECO:0007669"/>
    <property type="project" value="UniProtKB-EC"/>
</dbReference>
<reference evidence="10 11" key="1">
    <citation type="submission" date="2007-01" db="EMBL/GenBank/DDBJ databases">
        <title>Annotation of the draft genome assembly of Thermosinus carboxydivorans Nor1.</title>
        <authorList>
            <consortium name="US DOE Joint Genome Institute (JGI-ORNL)"/>
            <person name="Larimer F."/>
            <person name="Land M."/>
            <person name="Hauser L."/>
        </authorList>
    </citation>
    <scope>NUCLEOTIDE SEQUENCE [LARGE SCALE GENOMIC DNA]</scope>
    <source>
        <strain evidence="10 11">Nor1</strain>
    </source>
</reference>
<dbReference type="InterPro" id="IPR037237">
    <property type="entry name" value="IlvD/EDD_N"/>
</dbReference>
<keyword evidence="7" id="KW-0100">Branched-chain amino acid biosynthesis</keyword>
<keyword evidence="11" id="KW-1185">Reference proteome</keyword>
<evidence type="ECO:0000256" key="4">
    <source>
        <dbReference type="ARBA" id="ARBA00023004"/>
    </source>
</evidence>
<dbReference type="GO" id="GO:0009082">
    <property type="term" value="P:branched-chain amino acid biosynthetic process"/>
    <property type="evidence" value="ECO:0007669"/>
    <property type="project" value="UniProtKB-KW"/>
</dbReference>
<keyword evidence="2" id="KW-0001">2Fe-2S</keyword>
<evidence type="ECO:0000259" key="9">
    <source>
        <dbReference type="Pfam" id="PF24877"/>
    </source>
</evidence>
<gene>
    <name evidence="10" type="ORF">TcarDRAFT_2571</name>
</gene>
<keyword evidence="4" id="KW-0408">Iron</keyword>